<dbReference type="PRINTS" id="PR00344">
    <property type="entry name" value="BCTRLSENSOR"/>
</dbReference>
<dbReference type="PANTHER" id="PTHR47429:SF2">
    <property type="entry name" value="PROTEIN TWIN LOV 1"/>
    <property type="match status" value="1"/>
</dbReference>
<dbReference type="SUPFAM" id="SSF47384">
    <property type="entry name" value="Homodimeric domain of signal transducing histidine kinase"/>
    <property type="match status" value="1"/>
</dbReference>
<feature type="domain" description="Histidine kinase" evidence="6">
    <location>
        <begin position="336"/>
        <end position="551"/>
    </location>
</feature>
<dbReference type="InterPro" id="IPR003594">
    <property type="entry name" value="HATPase_dom"/>
</dbReference>
<dbReference type="InterPro" id="IPR000700">
    <property type="entry name" value="PAS-assoc_C"/>
</dbReference>
<evidence type="ECO:0000259" key="8">
    <source>
        <dbReference type="PROSITE" id="PS50113"/>
    </source>
</evidence>
<sequence length="551" mass="63755">MYSTDPLLNEYLFEIINQAQYGITICDPNKEDNPLIFVNETFCKIFGYTKEEALGRNCRFLQNNEREQINLEKIRKAIKDKTSTTTVLRNYTKNGKLIYNEIKISPIFDKDGTLKYYLGIQKDISDLMAFNNFKNISHIFEEKHIKDTYTLDEIKIILNELSIYQAELLAQNDELLEKEQTLSSLHQEFLSLFKDAPVPFLLVDKNLQILKYNDESDKIFCFSKSKLLVKSMFQFVDKSSISNLVSWITNKHYLKGNLDLAMICENSKLNMFKIKAKPYALDNNLLIVSLVDIQMDYIIKQEMRELIEVQNQLAIEKDEIIQKNSRLVSMGEMIDAIAHQWKQPLGIISLRTIFLHQLSEDKQTVDLKDVLECKDAVMSQINHLVSTLEHFRDFLRPNNILEEFDLQETISSTLILVKDEMMQYNIEISTNFKDEIKISGIKNEFKHVILNILSNAKDIFIEREIENKKILIETFLKNGKVFINIKDNAGGIPEDIIENIFENHISGKKSGTGIGLYMSKKIVEKMGGIIKANNETFDDSKNLGAIFSIIL</sequence>
<dbReference type="AlphaFoldDB" id="A0A4Q0ZBY3"/>
<dbReference type="CDD" id="cd00075">
    <property type="entry name" value="HATPase"/>
    <property type="match status" value="1"/>
</dbReference>
<evidence type="ECO:0000259" key="7">
    <source>
        <dbReference type="PROSITE" id="PS50112"/>
    </source>
</evidence>
<comment type="catalytic activity">
    <reaction evidence="1">
        <text>ATP + protein L-histidine = ADP + protein N-phospho-L-histidine.</text>
        <dbReference type="EC" id="2.7.13.3"/>
    </reaction>
</comment>
<evidence type="ECO:0000256" key="2">
    <source>
        <dbReference type="ARBA" id="ARBA00012438"/>
    </source>
</evidence>
<accession>A0A4Q0ZBY3</accession>
<dbReference type="SUPFAM" id="SSF55785">
    <property type="entry name" value="PYP-like sensor domain (PAS domain)"/>
    <property type="match status" value="1"/>
</dbReference>
<dbReference type="InterPro" id="IPR035965">
    <property type="entry name" value="PAS-like_dom_sf"/>
</dbReference>
<dbReference type="NCBIfam" id="TIGR00229">
    <property type="entry name" value="sensory_box"/>
    <property type="match status" value="1"/>
</dbReference>
<evidence type="ECO:0000256" key="1">
    <source>
        <dbReference type="ARBA" id="ARBA00000085"/>
    </source>
</evidence>
<dbReference type="PANTHER" id="PTHR47429">
    <property type="entry name" value="PROTEIN TWIN LOV 1"/>
    <property type="match status" value="1"/>
</dbReference>
<keyword evidence="4" id="KW-0288">FMN</keyword>
<evidence type="ECO:0000256" key="5">
    <source>
        <dbReference type="ARBA" id="ARBA00022991"/>
    </source>
</evidence>
<dbReference type="EC" id="2.7.13.3" evidence="2"/>
<dbReference type="SUPFAM" id="SSF55874">
    <property type="entry name" value="ATPase domain of HSP90 chaperone/DNA topoisomerase II/histidine kinase"/>
    <property type="match status" value="1"/>
</dbReference>
<dbReference type="InterPro" id="IPR004358">
    <property type="entry name" value="Sig_transdc_His_kin-like_C"/>
</dbReference>
<dbReference type="SMART" id="SM00091">
    <property type="entry name" value="PAS"/>
    <property type="match status" value="2"/>
</dbReference>
<dbReference type="InterPro" id="IPR036890">
    <property type="entry name" value="HATPase_C_sf"/>
</dbReference>
<dbReference type="Pfam" id="PF13426">
    <property type="entry name" value="PAS_9"/>
    <property type="match status" value="2"/>
</dbReference>
<comment type="caution">
    <text evidence="9">The sequence shown here is derived from an EMBL/GenBank/DDBJ whole genome shotgun (WGS) entry which is preliminary data.</text>
</comment>
<dbReference type="Gene3D" id="3.30.565.10">
    <property type="entry name" value="Histidine kinase-like ATPase, C-terminal domain"/>
    <property type="match status" value="1"/>
</dbReference>
<dbReference type="PROSITE" id="PS50113">
    <property type="entry name" value="PAC"/>
    <property type="match status" value="1"/>
</dbReference>
<dbReference type="InterPro" id="IPR005467">
    <property type="entry name" value="His_kinase_dom"/>
</dbReference>
<dbReference type="Proteomes" id="UP000290870">
    <property type="component" value="Unassembled WGS sequence"/>
</dbReference>
<evidence type="ECO:0000256" key="4">
    <source>
        <dbReference type="ARBA" id="ARBA00022643"/>
    </source>
</evidence>
<gene>
    <name evidence="9" type="ORF">CRU90_08240</name>
</gene>
<dbReference type="RefSeq" id="WP_128986811.1">
    <property type="nucleotide sequence ID" value="NZ_PDJZ01000008.1"/>
</dbReference>
<dbReference type="PROSITE" id="PS50109">
    <property type="entry name" value="HIS_KIN"/>
    <property type="match status" value="1"/>
</dbReference>
<proteinExistence type="predicted"/>
<dbReference type="CDD" id="cd00130">
    <property type="entry name" value="PAS"/>
    <property type="match status" value="1"/>
</dbReference>
<dbReference type="InterPro" id="IPR000014">
    <property type="entry name" value="PAS"/>
</dbReference>
<evidence type="ECO:0000259" key="6">
    <source>
        <dbReference type="PROSITE" id="PS50109"/>
    </source>
</evidence>
<evidence type="ECO:0000256" key="3">
    <source>
        <dbReference type="ARBA" id="ARBA00022630"/>
    </source>
</evidence>
<dbReference type="GO" id="GO:0000155">
    <property type="term" value="F:phosphorelay sensor kinase activity"/>
    <property type="evidence" value="ECO:0007669"/>
    <property type="project" value="InterPro"/>
</dbReference>
<keyword evidence="5" id="KW-0157">Chromophore</keyword>
<dbReference type="EMBL" id="PDJZ01000008">
    <property type="protein sequence ID" value="RXJ83783.1"/>
    <property type="molecule type" value="Genomic_DNA"/>
</dbReference>
<evidence type="ECO:0000313" key="10">
    <source>
        <dbReference type="Proteomes" id="UP000290870"/>
    </source>
</evidence>
<evidence type="ECO:0000313" key="9">
    <source>
        <dbReference type="EMBL" id="RXJ83783.1"/>
    </source>
</evidence>
<dbReference type="OrthoDB" id="9805967at2"/>
<reference evidence="9 10" key="1">
    <citation type="submission" date="2017-10" db="EMBL/GenBank/DDBJ databases">
        <title>Genomics of the genus Arcobacter.</title>
        <authorList>
            <person name="Perez-Cataluna A."/>
            <person name="Figueras M.J."/>
        </authorList>
    </citation>
    <scope>NUCLEOTIDE SEQUENCE [LARGE SCALE GENOMIC DNA]</scope>
    <source>
        <strain evidence="9 10">F26</strain>
    </source>
</reference>
<dbReference type="Pfam" id="PF02518">
    <property type="entry name" value="HATPase_c"/>
    <property type="match status" value="1"/>
</dbReference>
<protein>
    <recommendedName>
        <fullName evidence="2">histidine kinase</fullName>
        <ecNumber evidence="2">2.7.13.3</ecNumber>
    </recommendedName>
</protein>
<dbReference type="SMART" id="SM00387">
    <property type="entry name" value="HATPase_c"/>
    <property type="match status" value="1"/>
</dbReference>
<dbReference type="SMART" id="SM00086">
    <property type="entry name" value="PAC"/>
    <property type="match status" value="1"/>
</dbReference>
<feature type="domain" description="PAS" evidence="7">
    <location>
        <begin position="8"/>
        <end position="81"/>
    </location>
</feature>
<dbReference type="InterPro" id="IPR001610">
    <property type="entry name" value="PAC"/>
</dbReference>
<name>A0A4Q0ZBY3_9BACT</name>
<organism evidence="9 10">
    <name type="scientific">Arcobacter cloacae</name>
    <dbReference type="NCBI Taxonomy" id="1054034"/>
    <lineage>
        <taxon>Bacteria</taxon>
        <taxon>Pseudomonadati</taxon>
        <taxon>Campylobacterota</taxon>
        <taxon>Epsilonproteobacteria</taxon>
        <taxon>Campylobacterales</taxon>
        <taxon>Arcobacteraceae</taxon>
        <taxon>Arcobacter</taxon>
    </lineage>
</organism>
<keyword evidence="3" id="KW-0285">Flavoprotein</keyword>
<dbReference type="Gene3D" id="3.30.450.20">
    <property type="entry name" value="PAS domain"/>
    <property type="match status" value="2"/>
</dbReference>
<dbReference type="PROSITE" id="PS50112">
    <property type="entry name" value="PAS"/>
    <property type="match status" value="1"/>
</dbReference>
<dbReference type="InterPro" id="IPR036097">
    <property type="entry name" value="HisK_dim/P_sf"/>
</dbReference>
<dbReference type="Gene3D" id="1.10.287.130">
    <property type="match status" value="1"/>
</dbReference>
<feature type="domain" description="PAC" evidence="8">
    <location>
        <begin position="81"/>
        <end position="136"/>
    </location>
</feature>